<dbReference type="SUPFAM" id="SSF46894">
    <property type="entry name" value="C-terminal effector domain of the bipartite response regulators"/>
    <property type="match status" value="1"/>
</dbReference>
<dbReference type="eggNOG" id="COG2197">
    <property type="taxonomic scope" value="Bacteria"/>
</dbReference>
<gene>
    <name evidence="6" type="ORF">METUNv1_03922</name>
</gene>
<feature type="modified residue" description="4-aspartylphosphate" evidence="3">
    <location>
        <position position="64"/>
    </location>
</feature>
<evidence type="ECO:0000313" key="6">
    <source>
        <dbReference type="EMBL" id="EGK69954.1"/>
    </source>
</evidence>
<dbReference type="InterPro" id="IPR011006">
    <property type="entry name" value="CheY-like_superfamily"/>
</dbReference>
<dbReference type="PANTHER" id="PTHR43214">
    <property type="entry name" value="TWO-COMPONENT RESPONSE REGULATOR"/>
    <property type="match status" value="1"/>
</dbReference>
<dbReference type="Proteomes" id="UP000005019">
    <property type="component" value="Unassembled WGS sequence"/>
</dbReference>
<dbReference type="Pfam" id="PF00072">
    <property type="entry name" value="Response_reg"/>
    <property type="match status" value="1"/>
</dbReference>
<dbReference type="PANTHER" id="PTHR43214:SF43">
    <property type="entry name" value="TWO-COMPONENT RESPONSE REGULATOR"/>
    <property type="match status" value="1"/>
</dbReference>
<reference evidence="6 7" key="1">
    <citation type="journal article" date="2011" name="J. Bacteriol.">
        <title>Genome sequence of Methyloversatilis universalis FAM5T, a methylotrophic representative of the order Rhodocyclales.</title>
        <authorList>
            <person name="Kittichotirat W."/>
            <person name="Good N.M."/>
            <person name="Hall R."/>
            <person name="Bringel F."/>
            <person name="Lajus A."/>
            <person name="Medigue C."/>
            <person name="Smalley N.E."/>
            <person name="Beck D."/>
            <person name="Bumgarner R."/>
            <person name="Vuilleumier S."/>
            <person name="Kalyuzhnaya M.G."/>
        </authorList>
    </citation>
    <scope>NUCLEOTIDE SEQUENCE [LARGE SCALE GENOMIC DNA]</scope>
    <source>
        <strain evidence="7">ATCC BAA-1314 / JCM 13912 / FAM5</strain>
    </source>
</reference>
<dbReference type="RefSeq" id="WP_008064686.1">
    <property type="nucleotide sequence ID" value="NZ_AFHG01000059.1"/>
</dbReference>
<keyword evidence="7" id="KW-1185">Reference proteome</keyword>
<evidence type="ECO:0000256" key="1">
    <source>
        <dbReference type="ARBA" id="ARBA00022553"/>
    </source>
</evidence>
<keyword evidence="1 3" id="KW-0597">Phosphoprotein</keyword>
<evidence type="ECO:0000256" key="3">
    <source>
        <dbReference type="PROSITE-ProRule" id="PRU00169"/>
    </source>
</evidence>
<dbReference type="InterPro" id="IPR016032">
    <property type="entry name" value="Sig_transdc_resp-reg_C-effctor"/>
</dbReference>
<evidence type="ECO:0000259" key="4">
    <source>
        <dbReference type="PROSITE" id="PS50043"/>
    </source>
</evidence>
<dbReference type="GO" id="GO:0006355">
    <property type="term" value="P:regulation of DNA-templated transcription"/>
    <property type="evidence" value="ECO:0007669"/>
    <property type="project" value="InterPro"/>
</dbReference>
<dbReference type="InterPro" id="IPR039420">
    <property type="entry name" value="WalR-like"/>
</dbReference>
<dbReference type="CDD" id="cd06170">
    <property type="entry name" value="LuxR_C_like"/>
    <property type="match status" value="1"/>
</dbReference>
<evidence type="ECO:0000259" key="5">
    <source>
        <dbReference type="PROSITE" id="PS50110"/>
    </source>
</evidence>
<dbReference type="STRING" id="1000565.METUNv1_03922"/>
<proteinExistence type="predicted"/>
<feature type="domain" description="Response regulatory" evidence="5">
    <location>
        <begin position="13"/>
        <end position="129"/>
    </location>
</feature>
<accession>F5RHX2</accession>
<dbReference type="InterPro" id="IPR058245">
    <property type="entry name" value="NreC/VraR/RcsB-like_REC"/>
</dbReference>
<dbReference type="InterPro" id="IPR000792">
    <property type="entry name" value="Tscrpt_reg_LuxR_C"/>
</dbReference>
<dbReference type="Pfam" id="PF00196">
    <property type="entry name" value="GerE"/>
    <property type="match status" value="1"/>
</dbReference>
<keyword evidence="2" id="KW-0238">DNA-binding</keyword>
<name>F5RHX2_METUF</name>
<sequence>MNGFAPLVDAPVGILLVDDHAVVREGYRRLIERHPPLHIVAEAGSGEEAYRLYTELAPDLVVMDITLPGASGIQTLQRILARDRDARVLVFTMHRDATFVEKALESGALGYVTKSSPPDLLVQAIRAVHARRQTLSPDVQEELAALRRAGISGRNALAALSAREFEILRMLVAARSREDIADTLHLSLKTVLNIHYQIKSKLGVSTDIELMHAARQLGLID</sequence>
<dbReference type="SMART" id="SM00421">
    <property type="entry name" value="HTH_LUXR"/>
    <property type="match status" value="1"/>
</dbReference>
<dbReference type="EMBL" id="AFHG01000059">
    <property type="protein sequence ID" value="EGK69954.1"/>
    <property type="molecule type" value="Genomic_DNA"/>
</dbReference>
<dbReference type="AlphaFoldDB" id="F5RHX2"/>
<evidence type="ECO:0000256" key="2">
    <source>
        <dbReference type="ARBA" id="ARBA00023125"/>
    </source>
</evidence>
<comment type="caution">
    <text evidence="6">The sequence shown here is derived from an EMBL/GenBank/DDBJ whole genome shotgun (WGS) entry which is preliminary data.</text>
</comment>
<dbReference type="SMART" id="SM00448">
    <property type="entry name" value="REC"/>
    <property type="match status" value="1"/>
</dbReference>
<dbReference type="CDD" id="cd17535">
    <property type="entry name" value="REC_NarL-like"/>
    <property type="match status" value="1"/>
</dbReference>
<dbReference type="SUPFAM" id="SSF52172">
    <property type="entry name" value="CheY-like"/>
    <property type="match status" value="1"/>
</dbReference>
<dbReference type="GO" id="GO:0000160">
    <property type="term" value="P:phosphorelay signal transduction system"/>
    <property type="evidence" value="ECO:0007669"/>
    <property type="project" value="InterPro"/>
</dbReference>
<organism evidence="6 7">
    <name type="scientific">Methyloversatilis universalis (strain ATCC BAA-1314 / DSM 25237 / JCM 13912 / CCUG 52030 / FAM5)</name>
    <dbReference type="NCBI Taxonomy" id="1000565"/>
    <lineage>
        <taxon>Bacteria</taxon>
        <taxon>Pseudomonadati</taxon>
        <taxon>Pseudomonadota</taxon>
        <taxon>Betaproteobacteria</taxon>
        <taxon>Nitrosomonadales</taxon>
        <taxon>Sterolibacteriaceae</taxon>
        <taxon>Methyloversatilis</taxon>
    </lineage>
</organism>
<dbReference type="GO" id="GO:0003677">
    <property type="term" value="F:DNA binding"/>
    <property type="evidence" value="ECO:0007669"/>
    <property type="project" value="UniProtKB-KW"/>
</dbReference>
<feature type="domain" description="HTH luxR-type" evidence="4">
    <location>
        <begin position="153"/>
        <end position="218"/>
    </location>
</feature>
<dbReference type="InterPro" id="IPR001789">
    <property type="entry name" value="Sig_transdc_resp-reg_receiver"/>
</dbReference>
<dbReference type="Gene3D" id="3.40.50.2300">
    <property type="match status" value="1"/>
</dbReference>
<dbReference type="PROSITE" id="PS50110">
    <property type="entry name" value="RESPONSE_REGULATORY"/>
    <property type="match status" value="1"/>
</dbReference>
<protein>
    <submittedName>
        <fullName evidence="6">Two-component response regulator LuxR family</fullName>
    </submittedName>
</protein>
<dbReference type="OrthoDB" id="9780593at2"/>
<evidence type="ECO:0000313" key="7">
    <source>
        <dbReference type="Proteomes" id="UP000005019"/>
    </source>
</evidence>
<dbReference type="PROSITE" id="PS50043">
    <property type="entry name" value="HTH_LUXR_2"/>
    <property type="match status" value="1"/>
</dbReference>